<sequence length="323" mass="35615">MSHAARTQDDWLLLVHQLPAKPAYLRVKIWRRLQALGAVPIKNAVHVLPATEEAREDFSWLIREILDGGGEATLCEARFLDGLTDADVRGLFDQARDEDYATLATEARALLEVVRADPAKMEEARAGAARLRARINQVAAIDFFGAHGRAAASGVLDLLETTTREQTEMQASEPASSDVDAYKGLRWITRQGIHVDRIATAWLVRRFIDADAVFTFVPSRSVDPVPGAVRFDMMDGEVTHEGDRCSFEVLLGRIGLANTSLQAIAEIVHDIDLKDGKYGRAEADGIRVLIAGICMSTKDDEERLARGMAVFDDLLGFFRKKGS</sequence>
<dbReference type="EMBL" id="VITT01000023">
    <property type="protein sequence ID" value="TWB50599.1"/>
    <property type="molecule type" value="Genomic_DNA"/>
</dbReference>
<dbReference type="AlphaFoldDB" id="A0A560HYF8"/>
<dbReference type="InterPro" id="IPR046858">
    <property type="entry name" value="ChrB_N"/>
</dbReference>
<protein>
    <recommendedName>
        <fullName evidence="5">ChrB protein</fullName>
    </recommendedName>
</protein>
<dbReference type="Pfam" id="PF09828">
    <property type="entry name" value="ChrB_C"/>
    <property type="match status" value="1"/>
</dbReference>
<evidence type="ECO:0000259" key="2">
    <source>
        <dbReference type="Pfam" id="PF20229"/>
    </source>
</evidence>
<feature type="domain" description="ChrB C-terminal" evidence="1">
    <location>
        <begin position="187"/>
        <end position="316"/>
    </location>
</feature>
<evidence type="ECO:0000313" key="3">
    <source>
        <dbReference type="EMBL" id="TWB50599.1"/>
    </source>
</evidence>
<gene>
    <name evidence="3" type="ORF">FBZ92_12317</name>
</gene>
<comment type="caution">
    <text evidence="3">The sequence shown here is derived from an EMBL/GenBank/DDBJ whole genome shotgun (WGS) entry which is preliminary data.</text>
</comment>
<dbReference type="InterPro" id="IPR018634">
    <property type="entry name" value="ChrB_C"/>
</dbReference>
<dbReference type="Pfam" id="PF20229">
    <property type="entry name" value="ChrB_N"/>
    <property type="match status" value="1"/>
</dbReference>
<proteinExistence type="predicted"/>
<evidence type="ECO:0000313" key="4">
    <source>
        <dbReference type="Proteomes" id="UP000318050"/>
    </source>
</evidence>
<feature type="domain" description="ChrB N-terminal" evidence="2">
    <location>
        <begin position="26"/>
        <end position="164"/>
    </location>
</feature>
<reference evidence="3 4" key="1">
    <citation type="submission" date="2019-06" db="EMBL/GenBank/DDBJ databases">
        <title>Genomic Encyclopedia of Type Strains, Phase IV (KMG-V): Genome sequencing to study the core and pangenomes of soil and plant-associated prokaryotes.</title>
        <authorList>
            <person name="Whitman W."/>
        </authorList>
    </citation>
    <scope>NUCLEOTIDE SEQUENCE [LARGE SCALE GENOMIC DNA]</scope>
    <source>
        <strain evidence="3 4">BR 11140</strain>
    </source>
</reference>
<organism evidence="3 4">
    <name type="scientific">Nitrospirillum amazonense</name>
    <dbReference type="NCBI Taxonomy" id="28077"/>
    <lineage>
        <taxon>Bacteria</taxon>
        <taxon>Pseudomonadati</taxon>
        <taxon>Pseudomonadota</taxon>
        <taxon>Alphaproteobacteria</taxon>
        <taxon>Rhodospirillales</taxon>
        <taxon>Azospirillaceae</taxon>
        <taxon>Nitrospirillum</taxon>
    </lineage>
</organism>
<accession>A0A560HYF8</accession>
<dbReference type="Proteomes" id="UP000318050">
    <property type="component" value="Unassembled WGS sequence"/>
</dbReference>
<name>A0A560HYF8_9PROT</name>
<evidence type="ECO:0008006" key="5">
    <source>
        <dbReference type="Google" id="ProtNLM"/>
    </source>
</evidence>
<evidence type="ECO:0000259" key="1">
    <source>
        <dbReference type="Pfam" id="PF09828"/>
    </source>
</evidence>